<sequence>MMSFQKHISIFLLGLFLTLQTANSLHHIWFSHDNSLQKNHTTISKIELGHQCSVFQQISHLFFLNSPSIHILSTEIKYQKNVVFFYLRSEIKLLKNQHYPRGPPMLISTV</sequence>
<accession>A0A840EGV5</accession>
<organism evidence="1 2">
    <name type="scientific">Mesonia hippocampi</name>
    <dbReference type="NCBI Taxonomy" id="1628250"/>
    <lineage>
        <taxon>Bacteria</taxon>
        <taxon>Pseudomonadati</taxon>
        <taxon>Bacteroidota</taxon>
        <taxon>Flavobacteriia</taxon>
        <taxon>Flavobacteriales</taxon>
        <taxon>Flavobacteriaceae</taxon>
        <taxon>Mesonia</taxon>
    </lineage>
</organism>
<dbReference type="EMBL" id="JACIFO010000002">
    <property type="protein sequence ID" value="MBB4118502.1"/>
    <property type="molecule type" value="Genomic_DNA"/>
</dbReference>
<dbReference type="Proteomes" id="UP000553034">
    <property type="component" value="Unassembled WGS sequence"/>
</dbReference>
<dbReference type="AlphaFoldDB" id="A0A840EGV5"/>
<evidence type="ECO:0000313" key="1">
    <source>
        <dbReference type="EMBL" id="MBB4118502.1"/>
    </source>
</evidence>
<comment type="caution">
    <text evidence="1">The sequence shown here is derived from an EMBL/GenBank/DDBJ whole genome shotgun (WGS) entry which is preliminary data.</text>
</comment>
<name>A0A840EGV5_9FLAO</name>
<keyword evidence="2" id="KW-1185">Reference proteome</keyword>
<gene>
    <name evidence="1" type="ORF">GGR32_000776</name>
</gene>
<proteinExistence type="predicted"/>
<protein>
    <submittedName>
        <fullName evidence="1">Uncharacterized protein</fullName>
    </submittedName>
</protein>
<reference evidence="1 2" key="1">
    <citation type="submission" date="2020-08" db="EMBL/GenBank/DDBJ databases">
        <title>Genomic Encyclopedia of Type Strains, Phase IV (KMG-IV): sequencing the most valuable type-strain genomes for metagenomic binning, comparative biology and taxonomic classification.</title>
        <authorList>
            <person name="Goeker M."/>
        </authorList>
    </citation>
    <scope>NUCLEOTIDE SEQUENCE [LARGE SCALE GENOMIC DNA]</scope>
    <source>
        <strain evidence="1 2">DSM 29568</strain>
    </source>
</reference>
<evidence type="ECO:0000313" key="2">
    <source>
        <dbReference type="Proteomes" id="UP000553034"/>
    </source>
</evidence>